<evidence type="ECO:0000256" key="1">
    <source>
        <dbReference type="SAM" id="MobiDB-lite"/>
    </source>
</evidence>
<dbReference type="AlphaFoldDB" id="A0A1J5PKA1"/>
<evidence type="ECO:0000313" key="2">
    <source>
        <dbReference type="EMBL" id="OIQ71594.1"/>
    </source>
</evidence>
<feature type="region of interest" description="Disordered" evidence="1">
    <location>
        <begin position="1"/>
        <end position="21"/>
    </location>
</feature>
<feature type="compositionally biased region" description="Polar residues" evidence="1">
    <location>
        <begin position="1"/>
        <end position="13"/>
    </location>
</feature>
<accession>A0A1J5PKA1</accession>
<organism evidence="2">
    <name type="scientific">mine drainage metagenome</name>
    <dbReference type="NCBI Taxonomy" id="410659"/>
    <lineage>
        <taxon>unclassified sequences</taxon>
        <taxon>metagenomes</taxon>
        <taxon>ecological metagenomes</taxon>
    </lineage>
</organism>
<dbReference type="EMBL" id="MLJW01003656">
    <property type="protein sequence ID" value="OIQ71594.1"/>
    <property type="molecule type" value="Genomic_DNA"/>
</dbReference>
<gene>
    <name evidence="2" type="ORF">GALL_467880</name>
</gene>
<reference evidence="2" key="1">
    <citation type="submission" date="2016-10" db="EMBL/GenBank/DDBJ databases">
        <title>Sequence of Gallionella enrichment culture.</title>
        <authorList>
            <person name="Poehlein A."/>
            <person name="Muehling M."/>
            <person name="Daniel R."/>
        </authorList>
    </citation>
    <scope>NUCLEOTIDE SEQUENCE</scope>
</reference>
<sequence length="46" mass="4719">MPHVTANTGSGHLNNGPAADIHLHRDPLKGYSGAIAVKEARGTSKA</sequence>
<name>A0A1J5PKA1_9ZZZZ</name>
<comment type="caution">
    <text evidence="2">The sequence shown here is derived from an EMBL/GenBank/DDBJ whole genome shotgun (WGS) entry which is preliminary data.</text>
</comment>
<proteinExistence type="predicted"/>
<protein>
    <submittedName>
        <fullName evidence="2">Uncharacterized protein</fullName>
    </submittedName>
</protein>